<dbReference type="EMBL" id="OU015584">
    <property type="protein sequence ID" value="CAG5083877.1"/>
    <property type="molecule type" value="Genomic_DNA"/>
</dbReference>
<dbReference type="Proteomes" id="UP000683507">
    <property type="component" value="Chromosome"/>
</dbReference>
<evidence type="ECO:0000313" key="2">
    <source>
        <dbReference type="Proteomes" id="UP000683507"/>
    </source>
</evidence>
<protein>
    <submittedName>
        <fullName evidence="1">Uncharacterized protein</fullName>
    </submittedName>
</protein>
<accession>A0A916JNF2</accession>
<dbReference type="AlphaFoldDB" id="A0A916JNF2"/>
<sequence>MRTINDEILPKELLQIIENDELEWDGGALITSIDYFADDAKIELSILLDRSEEKRQLWEVQLEGIRNENIKREWAEDIGVYNQHYLIKEQMDLNSELYLKNPTTDSNKLLHDLYVHFLSKFEYNIPFDKYLNKTSNIDFLLKMDNGLFAKGPKFILEEIDTVLKNHKCETYFFGETPAKRWLDNQWINETSDLIVLTIGESYFVAENITFKRA</sequence>
<keyword evidence="2" id="KW-1185">Reference proteome</keyword>
<dbReference type="KEGG" id="ptan:CRYO30217_02318"/>
<organism evidence="1 2">
    <name type="scientific">Parvicella tangerina</name>
    <dbReference type="NCBI Taxonomy" id="2829795"/>
    <lineage>
        <taxon>Bacteria</taxon>
        <taxon>Pseudomonadati</taxon>
        <taxon>Bacteroidota</taxon>
        <taxon>Flavobacteriia</taxon>
        <taxon>Flavobacteriales</taxon>
        <taxon>Parvicellaceae</taxon>
        <taxon>Parvicella</taxon>
    </lineage>
</organism>
<name>A0A916JNF2_9FLAO</name>
<evidence type="ECO:0000313" key="1">
    <source>
        <dbReference type="EMBL" id="CAG5083877.1"/>
    </source>
</evidence>
<proteinExistence type="predicted"/>
<reference evidence="1" key="1">
    <citation type="submission" date="2021-04" db="EMBL/GenBank/DDBJ databases">
        <authorList>
            <person name="Rodrigo-Torres L."/>
            <person name="Arahal R. D."/>
            <person name="Lucena T."/>
        </authorList>
    </citation>
    <scope>NUCLEOTIDE SEQUENCE</scope>
    <source>
        <strain evidence="1">AS29M-1</strain>
    </source>
</reference>
<gene>
    <name evidence="1" type="ORF">CRYO30217_02318</name>
</gene>
<dbReference type="RefSeq" id="WP_258542549.1">
    <property type="nucleotide sequence ID" value="NZ_OU015584.1"/>
</dbReference>